<evidence type="ECO:0000256" key="6">
    <source>
        <dbReference type="ARBA" id="ARBA00024916"/>
    </source>
</evidence>
<dbReference type="InterPro" id="IPR001437">
    <property type="entry name" value="Tscrpt_elong_fac_GreA/B_C"/>
</dbReference>
<dbReference type="InterPro" id="IPR022691">
    <property type="entry name" value="Tscrpt_elong_fac_GreA/B_N"/>
</dbReference>
<dbReference type="GO" id="GO:0070063">
    <property type="term" value="F:RNA polymerase binding"/>
    <property type="evidence" value="ECO:0007669"/>
    <property type="project" value="InterPro"/>
</dbReference>
<dbReference type="AlphaFoldDB" id="A0A917E6N3"/>
<feature type="domain" description="Transcription elongation factor GreA/GreB C-terminal" evidence="10">
    <location>
        <begin position="85"/>
        <end position="157"/>
    </location>
</feature>
<evidence type="ECO:0000259" key="11">
    <source>
        <dbReference type="Pfam" id="PF03449"/>
    </source>
</evidence>
<reference evidence="12" key="1">
    <citation type="journal article" date="2014" name="Int. J. Syst. Evol. Microbiol.">
        <title>Complete genome sequence of Corynebacterium casei LMG S-19264T (=DSM 44701T), isolated from a smear-ripened cheese.</title>
        <authorList>
            <consortium name="US DOE Joint Genome Institute (JGI-PGF)"/>
            <person name="Walter F."/>
            <person name="Albersmeier A."/>
            <person name="Kalinowski J."/>
            <person name="Ruckert C."/>
        </authorList>
    </citation>
    <scope>NUCLEOTIDE SEQUENCE</scope>
    <source>
        <strain evidence="12">CGMCC 1.15519</strain>
    </source>
</reference>
<dbReference type="PANTHER" id="PTHR30437:SF4">
    <property type="entry name" value="TRANSCRIPTION ELONGATION FACTOR GREA"/>
    <property type="match status" value="1"/>
</dbReference>
<dbReference type="PIRSF" id="PIRSF006092">
    <property type="entry name" value="GreA_GreB"/>
    <property type="match status" value="1"/>
</dbReference>
<dbReference type="InterPro" id="IPR023459">
    <property type="entry name" value="Tscrpt_elong_fac_GreA/B_fam"/>
</dbReference>
<sequence length="159" mass="17699">MATVEKLPMLAEGHALMTVTLKRLKEIERPEVVEQIEVARAHGDLSENAEYHAAKERQGQIEAQVIDLEDQLARAVIIDPTTLSGDKVVFGATVHLIDEDDKKIVYQIVGQSEADARRGRISYNSPLGRALIGRRIGEEVEVTTPSGDRYYTIESVEFI</sequence>
<dbReference type="HAMAP" id="MF_00105">
    <property type="entry name" value="GreA_GreB"/>
    <property type="match status" value="1"/>
</dbReference>
<comment type="similarity">
    <text evidence="1 8 9">Belongs to the GreA/GreB family.</text>
</comment>
<reference evidence="12" key="2">
    <citation type="submission" date="2020-09" db="EMBL/GenBank/DDBJ databases">
        <authorList>
            <person name="Sun Q."/>
            <person name="Zhou Y."/>
        </authorList>
    </citation>
    <scope>NUCLEOTIDE SEQUENCE</scope>
    <source>
        <strain evidence="12">CGMCC 1.15519</strain>
    </source>
</reference>
<evidence type="ECO:0000256" key="2">
    <source>
        <dbReference type="ARBA" id="ARBA00013729"/>
    </source>
</evidence>
<evidence type="ECO:0000256" key="5">
    <source>
        <dbReference type="ARBA" id="ARBA00023163"/>
    </source>
</evidence>
<dbReference type="GO" id="GO:0006354">
    <property type="term" value="P:DNA-templated transcription elongation"/>
    <property type="evidence" value="ECO:0007669"/>
    <property type="project" value="TreeGrafter"/>
</dbReference>
<gene>
    <name evidence="8 12" type="primary">greA</name>
    <name evidence="12" type="ORF">GCM10011529_08840</name>
</gene>
<keyword evidence="12" id="KW-0648">Protein biosynthesis</keyword>
<evidence type="ECO:0000256" key="7">
    <source>
        <dbReference type="ARBA" id="ARBA00030776"/>
    </source>
</evidence>
<evidence type="ECO:0000256" key="4">
    <source>
        <dbReference type="ARBA" id="ARBA00023125"/>
    </source>
</evidence>
<keyword evidence="5 8" id="KW-0804">Transcription</keyword>
<organism evidence="12 13">
    <name type="scientific">Sandarakinorhabdus glacialis</name>
    <dbReference type="NCBI Taxonomy" id="1614636"/>
    <lineage>
        <taxon>Bacteria</taxon>
        <taxon>Pseudomonadati</taxon>
        <taxon>Pseudomonadota</taxon>
        <taxon>Alphaproteobacteria</taxon>
        <taxon>Sphingomonadales</taxon>
        <taxon>Sphingosinicellaceae</taxon>
        <taxon>Sandarakinorhabdus</taxon>
    </lineage>
</organism>
<keyword evidence="4 8" id="KW-0238">DNA-binding</keyword>
<comment type="caution">
    <text evidence="12">The sequence shown here is derived from an EMBL/GenBank/DDBJ whole genome shotgun (WGS) entry which is preliminary data.</text>
</comment>
<dbReference type="EMBL" id="BMJM01000002">
    <property type="protein sequence ID" value="GGE04721.1"/>
    <property type="molecule type" value="Genomic_DNA"/>
</dbReference>
<dbReference type="Pfam" id="PF01272">
    <property type="entry name" value="GreA_GreB"/>
    <property type="match status" value="1"/>
</dbReference>
<dbReference type="GO" id="GO:0003677">
    <property type="term" value="F:DNA binding"/>
    <property type="evidence" value="ECO:0007669"/>
    <property type="project" value="UniProtKB-UniRule"/>
</dbReference>
<dbReference type="RefSeq" id="WP_188761698.1">
    <property type="nucleotide sequence ID" value="NZ_BMJM01000002.1"/>
</dbReference>
<evidence type="ECO:0000256" key="8">
    <source>
        <dbReference type="HAMAP-Rule" id="MF_00105"/>
    </source>
</evidence>
<dbReference type="SUPFAM" id="SSF54534">
    <property type="entry name" value="FKBP-like"/>
    <property type="match status" value="1"/>
</dbReference>
<dbReference type="NCBIfam" id="NF001261">
    <property type="entry name" value="PRK00226.1-2"/>
    <property type="match status" value="1"/>
</dbReference>
<dbReference type="NCBIfam" id="NF001263">
    <property type="entry name" value="PRK00226.1-4"/>
    <property type="match status" value="1"/>
</dbReference>
<dbReference type="FunFam" id="1.10.287.180:FF:000001">
    <property type="entry name" value="Transcription elongation factor GreA"/>
    <property type="match status" value="1"/>
</dbReference>
<proteinExistence type="inferred from homology"/>
<name>A0A917E6N3_9SPHN</name>
<evidence type="ECO:0000256" key="3">
    <source>
        <dbReference type="ARBA" id="ARBA00023015"/>
    </source>
</evidence>
<accession>A0A917E6N3</accession>
<dbReference type="InterPro" id="IPR006359">
    <property type="entry name" value="Tscrpt_elong_fac_GreA"/>
</dbReference>
<dbReference type="InterPro" id="IPR028624">
    <property type="entry name" value="Tscrpt_elong_fac_GreA/B"/>
</dbReference>
<keyword evidence="3 8" id="KW-0805">Transcription regulation</keyword>
<evidence type="ECO:0000313" key="12">
    <source>
        <dbReference type="EMBL" id="GGE04721.1"/>
    </source>
</evidence>
<dbReference type="Gene3D" id="3.10.50.30">
    <property type="entry name" value="Transcription elongation factor, GreA/GreB, C-terminal domain"/>
    <property type="match status" value="1"/>
</dbReference>
<keyword evidence="12" id="KW-0251">Elongation factor</keyword>
<keyword evidence="13" id="KW-1185">Reference proteome</keyword>
<dbReference type="Pfam" id="PF03449">
    <property type="entry name" value="GreA_GreB_N"/>
    <property type="match status" value="1"/>
</dbReference>
<dbReference type="PANTHER" id="PTHR30437">
    <property type="entry name" value="TRANSCRIPTION ELONGATION FACTOR GREA"/>
    <property type="match status" value="1"/>
</dbReference>
<dbReference type="Gene3D" id="1.10.287.180">
    <property type="entry name" value="Transcription elongation factor, GreA/GreB, N-terminal domain"/>
    <property type="match status" value="1"/>
</dbReference>
<evidence type="ECO:0000259" key="10">
    <source>
        <dbReference type="Pfam" id="PF01272"/>
    </source>
</evidence>
<dbReference type="InterPro" id="IPR036953">
    <property type="entry name" value="GreA/GreB_C_sf"/>
</dbReference>
<dbReference type="Proteomes" id="UP000635071">
    <property type="component" value="Unassembled WGS sequence"/>
</dbReference>
<dbReference type="InterPro" id="IPR018151">
    <property type="entry name" value="TF_GreA/GreB_CS"/>
</dbReference>
<dbReference type="InterPro" id="IPR036805">
    <property type="entry name" value="Tscrpt_elong_fac_GreA/B_N_sf"/>
</dbReference>
<dbReference type="NCBIfam" id="TIGR01462">
    <property type="entry name" value="greA"/>
    <property type="match status" value="1"/>
</dbReference>
<dbReference type="PROSITE" id="PS00830">
    <property type="entry name" value="GREAB_2"/>
    <property type="match status" value="1"/>
</dbReference>
<comment type="function">
    <text evidence="6 8 9">Necessary for efficient RNA polymerase transcription elongation past template-encoded arresting sites. The arresting sites in DNA have the property of trapping a certain fraction of elongating RNA polymerases that pass through, resulting in locked ternary complexes. Cleavage of the nascent transcript by cleavage factors such as GreA or GreB allows the resumption of elongation from the new 3'terminus. GreA releases sequences of 2 to 3 nucleotides.</text>
</comment>
<dbReference type="GO" id="GO:0003746">
    <property type="term" value="F:translation elongation factor activity"/>
    <property type="evidence" value="ECO:0007669"/>
    <property type="project" value="UniProtKB-KW"/>
</dbReference>
<dbReference type="GO" id="GO:0032784">
    <property type="term" value="P:regulation of DNA-templated transcription elongation"/>
    <property type="evidence" value="ECO:0007669"/>
    <property type="project" value="UniProtKB-UniRule"/>
</dbReference>
<protein>
    <recommendedName>
        <fullName evidence="2 8">Transcription elongation factor GreA</fullName>
    </recommendedName>
    <alternativeName>
        <fullName evidence="7 8">Transcript cleavage factor GreA</fullName>
    </alternativeName>
</protein>
<evidence type="ECO:0000256" key="1">
    <source>
        <dbReference type="ARBA" id="ARBA00008213"/>
    </source>
</evidence>
<dbReference type="NCBIfam" id="NF001264">
    <property type="entry name" value="PRK00226.1-5"/>
    <property type="match status" value="1"/>
</dbReference>
<dbReference type="FunFam" id="3.10.50.30:FF:000001">
    <property type="entry name" value="Transcription elongation factor GreA"/>
    <property type="match status" value="1"/>
</dbReference>
<evidence type="ECO:0000313" key="13">
    <source>
        <dbReference type="Proteomes" id="UP000635071"/>
    </source>
</evidence>
<dbReference type="SUPFAM" id="SSF46557">
    <property type="entry name" value="GreA transcript cleavage protein, N-terminal domain"/>
    <property type="match status" value="1"/>
</dbReference>
<feature type="domain" description="Transcription elongation factor GreA/GreB N-terminal" evidence="11">
    <location>
        <begin position="8"/>
        <end position="77"/>
    </location>
</feature>
<evidence type="ECO:0000256" key="9">
    <source>
        <dbReference type="RuleBase" id="RU000556"/>
    </source>
</evidence>